<dbReference type="PROSITE" id="PS51273">
    <property type="entry name" value="GATASE_TYPE_1"/>
    <property type="match status" value="1"/>
</dbReference>
<evidence type="ECO:0000313" key="3">
    <source>
        <dbReference type="Proteomes" id="UP000659697"/>
    </source>
</evidence>
<dbReference type="InterPro" id="IPR029062">
    <property type="entry name" value="Class_I_gatase-like"/>
</dbReference>
<dbReference type="SUPFAM" id="SSF52317">
    <property type="entry name" value="Class I glutamine amidotransferase-like"/>
    <property type="match status" value="1"/>
</dbReference>
<evidence type="ECO:0000259" key="1">
    <source>
        <dbReference type="Pfam" id="PF00117"/>
    </source>
</evidence>
<dbReference type="Proteomes" id="UP000659697">
    <property type="component" value="Unassembled WGS sequence"/>
</dbReference>
<dbReference type="Gene3D" id="3.40.50.880">
    <property type="match status" value="1"/>
</dbReference>
<dbReference type="Pfam" id="PF00117">
    <property type="entry name" value="GATase"/>
    <property type="match status" value="1"/>
</dbReference>
<dbReference type="InterPro" id="IPR017926">
    <property type="entry name" value="GATASE"/>
</dbReference>
<feature type="domain" description="Glutamine amidotransferase" evidence="1">
    <location>
        <begin position="53"/>
        <end position="184"/>
    </location>
</feature>
<proteinExistence type="predicted"/>
<accession>A0ABQ3KXZ4</accession>
<organism evidence="2 3">
    <name type="scientific">Alishewanella longhuensis</name>
    <dbReference type="NCBI Taxonomy" id="1091037"/>
    <lineage>
        <taxon>Bacteria</taxon>
        <taxon>Pseudomonadati</taxon>
        <taxon>Pseudomonadota</taxon>
        <taxon>Gammaproteobacteria</taxon>
        <taxon>Alteromonadales</taxon>
        <taxon>Alteromonadaceae</taxon>
        <taxon>Alishewanella</taxon>
    </lineage>
</organism>
<name>A0ABQ3KXZ4_9ALTE</name>
<dbReference type="RefSeq" id="WP_189432707.1">
    <property type="nucleotide sequence ID" value="NZ_BNAO01000004.1"/>
</dbReference>
<comment type="caution">
    <text evidence="2">The sequence shown here is derived from an EMBL/GenBank/DDBJ whole genome shotgun (WGS) entry which is preliminary data.</text>
</comment>
<reference evidence="3" key="1">
    <citation type="journal article" date="2019" name="Int. J. Syst. Evol. Microbiol.">
        <title>The Global Catalogue of Microorganisms (GCM) 10K type strain sequencing project: providing services to taxonomists for standard genome sequencing and annotation.</title>
        <authorList>
            <consortium name="The Broad Institute Genomics Platform"/>
            <consortium name="The Broad Institute Genome Sequencing Center for Infectious Disease"/>
            <person name="Wu L."/>
            <person name="Ma J."/>
        </authorList>
    </citation>
    <scope>NUCLEOTIDE SEQUENCE [LARGE SCALE GENOMIC DNA]</scope>
    <source>
        <strain evidence="3">CGMCC 1.7003</strain>
    </source>
</reference>
<protein>
    <submittedName>
        <fullName evidence="2">Glutamine amidotransferase</fullName>
    </submittedName>
</protein>
<evidence type="ECO:0000313" key="2">
    <source>
        <dbReference type="EMBL" id="GHG69351.1"/>
    </source>
</evidence>
<dbReference type="EMBL" id="BNAO01000004">
    <property type="protein sequence ID" value="GHG69351.1"/>
    <property type="molecule type" value="Genomic_DNA"/>
</dbReference>
<keyword evidence="3" id="KW-1185">Reference proteome</keyword>
<keyword evidence="2" id="KW-0315">Glutamine amidotransferase</keyword>
<sequence>MKWLAITQRVDINPHYQERRDALDQRWGALLFEAGFNMLLLPNMPQQALALLCALPVQGIILSGGNTLQALGGDAPERDQTERAVFHYALQHQLPVLGVCRGMQFIQDYFGQVLQPLSGHICAEQQIITDEGSRTVNSYHQFGTTECPPPLIASAHSSDGVIKAVHHQSLPVQGIMWHPERIPGFSISDINLLKRFFS</sequence>
<gene>
    <name evidence="2" type="ORF">GCM10010919_19230</name>
</gene>